<evidence type="ECO:0000313" key="8">
    <source>
        <dbReference type="WBParaSite" id="SVE_0101700.1"/>
    </source>
</evidence>
<evidence type="ECO:0000259" key="6">
    <source>
        <dbReference type="PROSITE" id="PS50888"/>
    </source>
</evidence>
<dbReference type="CDD" id="cd11410">
    <property type="entry name" value="bHLH_O_HES"/>
    <property type="match status" value="1"/>
</dbReference>
<dbReference type="WBParaSite" id="SVE_0101700.1">
    <property type="protein sequence ID" value="SVE_0101700.1"/>
    <property type="gene ID" value="SVE_0101700"/>
</dbReference>
<comment type="subcellular location">
    <subcellularLocation>
        <location evidence="1">Nucleus</location>
    </subcellularLocation>
</comment>
<keyword evidence="4" id="KW-0539">Nucleus</keyword>
<feature type="domain" description="BHLH" evidence="6">
    <location>
        <begin position="30"/>
        <end position="84"/>
    </location>
</feature>
<evidence type="ECO:0000256" key="1">
    <source>
        <dbReference type="ARBA" id="ARBA00004123"/>
    </source>
</evidence>
<accession>A0A0K0EWW3</accession>
<dbReference type="GO" id="GO:0046983">
    <property type="term" value="F:protein dimerization activity"/>
    <property type="evidence" value="ECO:0007669"/>
    <property type="project" value="InterPro"/>
</dbReference>
<dbReference type="SMART" id="SM00353">
    <property type="entry name" value="HLH"/>
    <property type="match status" value="1"/>
</dbReference>
<dbReference type="STRING" id="75913.A0A0K0EWW3"/>
<feature type="compositionally biased region" description="Polar residues" evidence="5">
    <location>
        <begin position="150"/>
        <end position="163"/>
    </location>
</feature>
<evidence type="ECO:0000256" key="5">
    <source>
        <dbReference type="SAM" id="MobiDB-lite"/>
    </source>
</evidence>
<dbReference type="Gene3D" id="4.10.280.10">
    <property type="entry name" value="Helix-loop-helix DNA-binding domain"/>
    <property type="match status" value="1"/>
</dbReference>
<feature type="region of interest" description="Disordered" evidence="5">
    <location>
        <begin position="128"/>
        <end position="178"/>
    </location>
</feature>
<dbReference type="Pfam" id="PF00010">
    <property type="entry name" value="HLH"/>
    <property type="match status" value="1"/>
</dbReference>
<protein>
    <submittedName>
        <fullName evidence="8">BHLH domain-containing protein</fullName>
    </submittedName>
</protein>
<feature type="compositionally biased region" description="Low complexity" evidence="5">
    <location>
        <begin position="128"/>
        <end position="142"/>
    </location>
</feature>
<dbReference type="SUPFAM" id="SSF47459">
    <property type="entry name" value="HLH, helix-loop-helix DNA-binding domain"/>
    <property type="match status" value="1"/>
</dbReference>
<dbReference type="GO" id="GO:0005634">
    <property type="term" value="C:nucleus"/>
    <property type="evidence" value="ECO:0007669"/>
    <property type="project" value="UniProtKB-SubCell"/>
</dbReference>
<keyword evidence="7" id="KW-1185">Reference proteome</keyword>
<evidence type="ECO:0000256" key="3">
    <source>
        <dbReference type="ARBA" id="ARBA00023163"/>
    </source>
</evidence>
<evidence type="ECO:0000256" key="4">
    <source>
        <dbReference type="ARBA" id="ARBA00023242"/>
    </source>
</evidence>
<dbReference type="AlphaFoldDB" id="A0A0K0EWW3"/>
<evidence type="ECO:0000313" key="7">
    <source>
        <dbReference type="Proteomes" id="UP000035680"/>
    </source>
</evidence>
<dbReference type="InterPro" id="IPR036638">
    <property type="entry name" value="HLH_DNA-bd_sf"/>
</dbReference>
<dbReference type="Proteomes" id="UP000035680">
    <property type="component" value="Unassembled WGS sequence"/>
</dbReference>
<reference evidence="7" key="1">
    <citation type="submission" date="2014-07" db="EMBL/GenBank/DDBJ databases">
        <authorList>
            <person name="Martin A.A"/>
            <person name="De Silva N."/>
        </authorList>
    </citation>
    <scope>NUCLEOTIDE SEQUENCE</scope>
</reference>
<reference evidence="8" key="2">
    <citation type="submission" date="2015-08" db="UniProtKB">
        <authorList>
            <consortium name="WormBaseParasite"/>
        </authorList>
    </citation>
    <scope>IDENTIFICATION</scope>
</reference>
<keyword evidence="2" id="KW-0805">Transcription regulation</keyword>
<proteinExistence type="predicted"/>
<evidence type="ECO:0000256" key="2">
    <source>
        <dbReference type="ARBA" id="ARBA00023015"/>
    </source>
</evidence>
<name>A0A0K0EWW3_STRVS</name>
<dbReference type="InterPro" id="IPR050370">
    <property type="entry name" value="HES_HEY"/>
</dbReference>
<dbReference type="PROSITE" id="PS50888">
    <property type="entry name" value="BHLH"/>
    <property type="match status" value="1"/>
</dbReference>
<organism evidence="7 8">
    <name type="scientific">Strongyloides venezuelensis</name>
    <name type="common">Threadworm</name>
    <dbReference type="NCBI Taxonomy" id="75913"/>
    <lineage>
        <taxon>Eukaryota</taxon>
        <taxon>Metazoa</taxon>
        <taxon>Ecdysozoa</taxon>
        <taxon>Nematoda</taxon>
        <taxon>Chromadorea</taxon>
        <taxon>Rhabditida</taxon>
        <taxon>Tylenchina</taxon>
        <taxon>Panagrolaimomorpha</taxon>
        <taxon>Strongyloidoidea</taxon>
        <taxon>Strongyloididae</taxon>
        <taxon>Strongyloides</taxon>
    </lineage>
</organism>
<dbReference type="PANTHER" id="PTHR10985">
    <property type="entry name" value="BASIC HELIX-LOOP-HELIX TRANSCRIPTION FACTOR, HES-RELATED"/>
    <property type="match status" value="1"/>
</dbReference>
<dbReference type="InterPro" id="IPR011598">
    <property type="entry name" value="bHLH_dom"/>
</dbReference>
<keyword evidence="3" id="KW-0804">Transcription</keyword>
<sequence length="243" mass="28529">MNAKNIFSCVYSNMDRNKHMAYIFNDMPMDRKDKKPLMERKRRARMNESLNELKKLILFISPQLKSKLEKADILEITVHYFKQLVTIHANSLPKLKNLPEMMNDDVSRCLKNEEKEFNMMEITNFQTPNASSFLSPPSSVSPDNKEKKNTAFSSSDDTPNCSRSIRKRKRTTDDARSEEIIPLLSPTSKNLHLYNSLPSTPFITTFFMQQYIFNQESTKVLNIHHNFNDVVEQENKNDVWRPW</sequence>